<feature type="chain" id="PRO_5017827945" evidence="2">
    <location>
        <begin position="22"/>
        <end position="538"/>
    </location>
</feature>
<name>A0A3D8RQB7_9HELO</name>
<protein>
    <submittedName>
        <fullName evidence="3">Uncharacterized protein</fullName>
    </submittedName>
</protein>
<reference evidence="3 4" key="1">
    <citation type="journal article" date="2018" name="IMA Fungus">
        <title>IMA Genome-F 9: Draft genome sequence of Annulohypoxylon stygium, Aspergillus mulundensis, Berkeleyomyces basicola (syn. Thielaviopsis basicola), Ceratocystis smalleyi, two Cercospora beticola strains, Coleophoma cylindrospora, Fusarium fracticaudum, Phialophora cf. hyalina, and Morchella septimelata.</title>
        <authorList>
            <person name="Wingfield B.D."/>
            <person name="Bills G.F."/>
            <person name="Dong Y."/>
            <person name="Huang W."/>
            <person name="Nel W.J."/>
            <person name="Swalarsk-Parry B.S."/>
            <person name="Vaghefi N."/>
            <person name="Wilken P.M."/>
            <person name="An Z."/>
            <person name="de Beer Z.W."/>
            <person name="De Vos L."/>
            <person name="Chen L."/>
            <person name="Duong T.A."/>
            <person name="Gao Y."/>
            <person name="Hammerbacher A."/>
            <person name="Kikkert J.R."/>
            <person name="Li Y."/>
            <person name="Li H."/>
            <person name="Li K."/>
            <person name="Li Q."/>
            <person name="Liu X."/>
            <person name="Ma X."/>
            <person name="Naidoo K."/>
            <person name="Pethybridge S.J."/>
            <person name="Sun J."/>
            <person name="Steenkamp E.T."/>
            <person name="van der Nest M.A."/>
            <person name="van Wyk S."/>
            <person name="Wingfield M.J."/>
            <person name="Xiong C."/>
            <person name="Yue Q."/>
            <person name="Zhang X."/>
        </authorList>
    </citation>
    <scope>NUCLEOTIDE SEQUENCE [LARGE SCALE GENOMIC DNA]</scope>
    <source>
        <strain evidence="3 4">BP5796</strain>
    </source>
</reference>
<feature type="region of interest" description="Disordered" evidence="1">
    <location>
        <begin position="258"/>
        <end position="351"/>
    </location>
</feature>
<feature type="compositionally biased region" description="Polar residues" evidence="1">
    <location>
        <begin position="288"/>
        <end position="308"/>
    </location>
</feature>
<feature type="compositionally biased region" description="Low complexity" evidence="1">
    <location>
        <begin position="309"/>
        <end position="323"/>
    </location>
</feature>
<dbReference type="AlphaFoldDB" id="A0A3D8RQB7"/>
<proteinExistence type="predicted"/>
<feature type="signal peptide" evidence="2">
    <location>
        <begin position="1"/>
        <end position="21"/>
    </location>
</feature>
<dbReference type="Proteomes" id="UP000256328">
    <property type="component" value="Unassembled WGS sequence"/>
</dbReference>
<dbReference type="EMBL" id="PDLN01000009">
    <property type="protein sequence ID" value="RDW76160.1"/>
    <property type="molecule type" value="Genomic_DNA"/>
</dbReference>
<comment type="caution">
    <text evidence="3">The sequence shown here is derived from an EMBL/GenBank/DDBJ whole genome shotgun (WGS) entry which is preliminary data.</text>
</comment>
<keyword evidence="2" id="KW-0732">Signal</keyword>
<feature type="compositionally biased region" description="Polar residues" evidence="1">
    <location>
        <begin position="324"/>
        <end position="351"/>
    </location>
</feature>
<dbReference type="OrthoDB" id="3561425at2759"/>
<organism evidence="3 4">
    <name type="scientific">Coleophoma crateriformis</name>
    <dbReference type="NCBI Taxonomy" id="565419"/>
    <lineage>
        <taxon>Eukaryota</taxon>
        <taxon>Fungi</taxon>
        <taxon>Dikarya</taxon>
        <taxon>Ascomycota</taxon>
        <taxon>Pezizomycotina</taxon>
        <taxon>Leotiomycetes</taxon>
        <taxon>Helotiales</taxon>
        <taxon>Dermateaceae</taxon>
        <taxon>Coleophoma</taxon>
    </lineage>
</organism>
<feature type="compositionally biased region" description="Pro residues" evidence="1">
    <location>
        <begin position="261"/>
        <end position="279"/>
    </location>
</feature>
<gene>
    <name evidence="3" type="ORF">BP5796_06981</name>
</gene>
<evidence type="ECO:0000256" key="2">
    <source>
        <dbReference type="SAM" id="SignalP"/>
    </source>
</evidence>
<keyword evidence="4" id="KW-1185">Reference proteome</keyword>
<evidence type="ECO:0000256" key="1">
    <source>
        <dbReference type="SAM" id="MobiDB-lite"/>
    </source>
</evidence>
<evidence type="ECO:0000313" key="3">
    <source>
        <dbReference type="EMBL" id="RDW76160.1"/>
    </source>
</evidence>
<accession>A0A3D8RQB7</accession>
<evidence type="ECO:0000313" key="4">
    <source>
        <dbReference type="Proteomes" id="UP000256328"/>
    </source>
</evidence>
<sequence length="538" mass="54279">MKTYNPLTVALLSLPLVLGLGSSYTNTSSVVSTLTSAPIFCGGCQLIYEVHGHVWWPTIYTDYVATMVYTVDQGSGSTIGSELQPRPNSTMVFGEGINFTSVAYNTDGGAVETTYLNSLLNGPQTTIIQENEITMNATASQNGYVFSTQFLNTSLIGTAQTQCIGTYLARPTLPTVDGFPGLPTITRYTYTAVIPFNDSYNMSKAIQYGIDSLASHVATYLNLSIPACTSNTGGGVGTLKIGVTALTATSTVLAQAQVTPTPTPPTPTPTPPAPSPTPIPSASSPASKVQSSTPIPGIQSSRSTPEVQTSSPTPGTGSPTSGGQAPSQTPQNTGSSMVTTQPAPSQSATIAPLGHSSTIVIIISTPGGGVETSSIVIPISPESPAASASLTQSTTLVTTISGAGGVEIISTVVPVGSEPYTTVLASVITGPNGIETTSNVATVVVGPGSSVITIVQVTSGASGLETLSRVTTVPAGSYISSTAAITPIATSGGGSMTKPTGSSSIQTAITGGGYRKSASDPAVVLGLGLIVSLINTLL</sequence>